<name>A0AAP6EG06_9ACTN</name>
<proteinExistence type="predicted"/>
<comment type="caution">
    <text evidence="8">The sequence shown here is derived from an EMBL/GenBank/DDBJ whole genome shotgun (WGS) entry which is preliminary data.</text>
</comment>
<evidence type="ECO:0000313" key="10">
    <source>
        <dbReference type="Proteomes" id="UP001272987"/>
    </source>
</evidence>
<gene>
    <name evidence="8" type="ORF">PV399_17820</name>
    <name evidence="9" type="ORF">PV666_01555</name>
</gene>
<keyword evidence="10" id="KW-1185">Reference proteome</keyword>
<feature type="transmembrane region" description="Helical" evidence="6">
    <location>
        <begin position="325"/>
        <end position="343"/>
    </location>
</feature>
<sequence length="373" mass="38616">MSQVGRKGVRYPSPHPPHSPGPGTFEGVAGFRIGRGGRDDRAPQARPQHPPNNGQQGPSYGTQGPTYGQGAPSYGQGGPSYGYPPQPSYPQQRPYGAPGGGPGGGRQDGGRGGSEEPEYFGGGGYPQGPGQGQGQGPGQGPGRGPGHGQPQGAPYDPYAANNPGHTQAFSVDDHQQYNPGGTYHAGSAPAGPVGPRLPWKELLKGIVTAPNQTFLVMRDYTMWVPALIVTFLYGLLAVFGFDGARKDAIDATLANAIPIVLTTAVAMVLSSFVLGVVTHTLARQLGGDGAWQPTVGLSMLIMSLTDAPRLIVAMFLGGDAPFVQVLGWATWVAAGVLLTLMVSKSHDLLWPKALGASAIQLVALLSIVKLGTF</sequence>
<feature type="compositionally biased region" description="Gly residues" evidence="5">
    <location>
        <begin position="120"/>
        <end position="149"/>
    </location>
</feature>
<evidence type="ECO:0000256" key="1">
    <source>
        <dbReference type="ARBA" id="ARBA00004141"/>
    </source>
</evidence>
<organism evidence="8 11">
    <name type="scientific">Streptomyces acidiscabies</name>
    <dbReference type="NCBI Taxonomy" id="42234"/>
    <lineage>
        <taxon>Bacteria</taxon>
        <taxon>Bacillati</taxon>
        <taxon>Actinomycetota</taxon>
        <taxon>Actinomycetes</taxon>
        <taxon>Kitasatosporales</taxon>
        <taxon>Streptomycetaceae</taxon>
        <taxon>Streptomyces</taxon>
    </lineage>
</organism>
<dbReference type="Proteomes" id="UP001282288">
    <property type="component" value="Unassembled WGS sequence"/>
</dbReference>
<feature type="transmembrane region" description="Helical" evidence="6">
    <location>
        <begin position="297"/>
        <end position="318"/>
    </location>
</feature>
<evidence type="ECO:0000256" key="5">
    <source>
        <dbReference type="SAM" id="MobiDB-lite"/>
    </source>
</evidence>
<feature type="transmembrane region" description="Helical" evidence="6">
    <location>
        <begin position="253"/>
        <end position="277"/>
    </location>
</feature>
<protein>
    <submittedName>
        <fullName evidence="8">Yip1 family protein</fullName>
    </submittedName>
</protein>
<evidence type="ECO:0000256" key="3">
    <source>
        <dbReference type="ARBA" id="ARBA00022989"/>
    </source>
</evidence>
<feature type="region of interest" description="Disordered" evidence="5">
    <location>
        <begin position="1"/>
        <end position="189"/>
    </location>
</feature>
<feature type="transmembrane region" description="Helical" evidence="6">
    <location>
        <begin position="220"/>
        <end position="241"/>
    </location>
</feature>
<dbReference type="Proteomes" id="UP001272987">
    <property type="component" value="Unassembled WGS sequence"/>
</dbReference>
<feature type="compositionally biased region" description="Gly residues" evidence="5">
    <location>
        <begin position="97"/>
        <end position="112"/>
    </location>
</feature>
<accession>A0AAP6EG06</accession>
<evidence type="ECO:0000313" key="8">
    <source>
        <dbReference type="EMBL" id="MDX2961562.1"/>
    </source>
</evidence>
<dbReference type="EMBL" id="JARAWP010000001">
    <property type="protein sequence ID" value="MDX3016570.1"/>
    <property type="molecule type" value="Genomic_DNA"/>
</dbReference>
<evidence type="ECO:0000256" key="6">
    <source>
        <dbReference type="SAM" id="Phobius"/>
    </source>
</evidence>
<dbReference type="Pfam" id="PF04893">
    <property type="entry name" value="Yip1"/>
    <property type="match status" value="1"/>
</dbReference>
<evidence type="ECO:0000256" key="2">
    <source>
        <dbReference type="ARBA" id="ARBA00022692"/>
    </source>
</evidence>
<evidence type="ECO:0000313" key="11">
    <source>
        <dbReference type="Proteomes" id="UP001282288"/>
    </source>
</evidence>
<keyword evidence="3 6" id="KW-1133">Transmembrane helix</keyword>
<dbReference type="EMBL" id="JARAWC010000012">
    <property type="protein sequence ID" value="MDX2961562.1"/>
    <property type="molecule type" value="Genomic_DNA"/>
</dbReference>
<feature type="domain" description="Yip1" evidence="7">
    <location>
        <begin position="204"/>
        <end position="365"/>
    </location>
</feature>
<dbReference type="RefSeq" id="WP_040835617.1">
    <property type="nucleotide sequence ID" value="NZ_BCML01000033.1"/>
</dbReference>
<dbReference type="GeneID" id="69804367"/>
<dbReference type="AlphaFoldDB" id="A0AAP6EG06"/>
<evidence type="ECO:0000256" key="4">
    <source>
        <dbReference type="ARBA" id="ARBA00023136"/>
    </source>
</evidence>
<dbReference type="GO" id="GO:0016020">
    <property type="term" value="C:membrane"/>
    <property type="evidence" value="ECO:0007669"/>
    <property type="project" value="UniProtKB-SubCell"/>
</dbReference>
<comment type="subcellular location">
    <subcellularLocation>
        <location evidence="1">Membrane</location>
        <topology evidence="1">Multi-pass membrane protein</topology>
    </subcellularLocation>
</comment>
<reference evidence="8 10" key="1">
    <citation type="journal article" date="2023" name="Microb. Genom.">
        <title>Mesoterricola silvestris gen. nov., sp. nov., Mesoterricola sediminis sp. nov., Geothrix oryzae sp. nov., Geothrix edaphica sp. nov., Geothrix rubra sp. nov., and Geothrix limicola sp. nov., six novel members of Acidobacteriota isolated from soils.</title>
        <authorList>
            <person name="Weisberg A.J."/>
            <person name="Pearce E."/>
            <person name="Kramer C.G."/>
            <person name="Chang J.H."/>
            <person name="Clarke C.R."/>
        </authorList>
    </citation>
    <scope>NUCLEOTIDE SEQUENCE</scope>
    <source>
        <strain evidence="9 10">NB05-1H</strain>
        <strain evidence="8">NRRL_B-16521</strain>
    </source>
</reference>
<evidence type="ECO:0000259" key="7">
    <source>
        <dbReference type="Pfam" id="PF04893"/>
    </source>
</evidence>
<dbReference type="InterPro" id="IPR006977">
    <property type="entry name" value="Yip1_dom"/>
</dbReference>
<evidence type="ECO:0000313" key="9">
    <source>
        <dbReference type="EMBL" id="MDX3016570.1"/>
    </source>
</evidence>
<keyword evidence="4 6" id="KW-0472">Membrane</keyword>
<keyword evidence="2 6" id="KW-0812">Transmembrane</keyword>